<feature type="binding site" evidence="3">
    <location>
        <position position="329"/>
    </location>
    <ligand>
        <name>phosphoenolpyruvate</name>
        <dbReference type="ChEBI" id="CHEBI:58702"/>
    </ligand>
</feature>
<dbReference type="InterPro" id="IPR002480">
    <property type="entry name" value="DAHP_synth_2"/>
</dbReference>
<feature type="region of interest" description="Disordered" evidence="5">
    <location>
        <begin position="1"/>
        <end position="54"/>
    </location>
</feature>
<dbReference type="PANTHER" id="PTHR21337">
    <property type="entry name" value="PHOSPHO-2-DEHYDRO-3-DEOXYHEPTONATE ALDOLASE 1, 2"/>
    <property type="match status" value="1"/>
</dbReference>
<dbReference type="GO" id="GO:0008652">
    <property type="term" value="P:amino acid biosynthetic process"/>
    <property type="evidence" value="ECO:0007669"/>
    <property type="project" value="UniProtKB-KW"/>
</dbReference>
<feature type="compositionally biased region" description="Polar residues" evidence="5">
    <location>
        <begin position="1"/>
        <end position="12"/>
    </location>
</feature>
<evidence type="ECO:0000256" key="4">
    <source>
        <dbReference type="RuleBase" id="RU363071"/>
    </source>
</evidence>
<name>A0A9E8IIJ9_9BACT</name>
<dbReference type="Gene3D" id="3.20.20.70">
    <property type="entry name" value="Aldolase class I"/>
    <property type="match status" value="1"/>
</dbReference>
<keyword evidence="2 4" id="KW-0808">Transferase</keyword>
<evidence type="ECO:0000313" key="6">
    <source>
        <dbReference type="EMBL" id="UZH23214.1"/>
    </source>
</evidence>
<dbReference type="EMBL" id="OP359050">
    <property type="protein sequence ID" value="UZH23214.1"/>
    <property type="molecule type" value="Genomic_DNA"/>
</dbReference>
<feature type="binding site" evidence="3">
    <location>
        <position position="434"/>
    </location>
    <ligand>
        <name>Mn(2+)</name>
        <dbReference type="ChEBI" id="CHEBI:29035"/>
    </ligand>
</feature>
<comment type="similarity">
    <text evidence="1 4">Belongs to the class-II DAHP synthase family.</text>
</comment>
<feature type="binding site" evidence="3">
    <location>
        <position position="145"/>
    </location>
    <ligand>
        <name>phosphoenolpyruvate</name>
        <dbReference type="ChEBI" id="CHEBI:58702"/>
    </ligand>
</feature>
<comment type="pathway">
    <text evidence="4">Metabolic intermediate biosynthesis; chorismate biosynthesis; chorismate from D-erythrose 4-phosphate and phosphoenolpyruvate: step 1/7.</text>
</comment>
<comment type="catalytic activity">
    <reaction evidence="4">
        <text>D-erythrose 4-phosphate + phosphoenolpyruvate + H2O = 7-phospho-2-dehydro-3-deoxy-D-arabino-heptonate + phosphate</text>
        <dbReference type="Rhea" id="RHEA:14717"/>
        <dbReference type="ChEBI" id="CHEBI:15377"/>
        <dbReference type="ChEBI" id="CHEBI:16897"/>
        <dbReference type="ChEBI" id="CHEBI:43474"/>
        <dbReference type="ChEBI" id="CHEBI:58394"/>
        <dbReference type="ChEBI" id="CHEBI:58702"/>
        <dbReference type="EC" id="2.5.1.54"/>
    </reaction>
</comment>
<dbReference type="GO" id="GO:0009073">
    <property type="term" value="P:aromatic amino acid family biosynthetic process"/>
    <property type="evidence" value="ECO:0007669"/>
    <property type="project" value="UniProtKB-KW"/>
</dbReference>
<keyword evidence="4" id="KW-0057">Aromatic amino acid biosynthesis</keyword>
<dbReference type="SUPFAM" id="SSF51569">
    <property type="entry name" value="Aldolase"/>
    <property type="match status" value="1"/>
</dbReference>
<feature type="binding site" evidence="3">
    <location>
        <position position="360"/>
    </location>
    <ligand>
        <name>phosphoenolpyruvate</name>
        <dbReference type="ChEBI" id="CHEBI:58702"/>
    </ligand>
</feature>
<feature type="binding site" evidence="3">
    <location>
        <position position="106"/>
    </location>
    <ligand>
        <name>Mn(2+)</name>
        <dbReference type="ChEBI" id="CHEBI:29035"/>
    </ligand>
</feature>
<reference evidence="6" key="2">
    <citation type="submission" date="2022-09" db="EMBL/GenBank/DDBJ databases">
        <authorList>
            <person name="Okoth D.A."/>
            <person name="Hug J.J."/>
            <person name="Garcia R."/>
            <person name="Mueller R."/>
        </authorList>
    </citation>
    <scope>NUCLEOTIDE SEQUENCE</scope>
    <source>
        <strain evidence="6">MSr12020</strain>
    </source>
</reference>
<dbReference type="Pfam" id="PF01474">
    <property type="entry name" value="DAHP_synth_2"/>
    <property type="match status" value="1"/>
</dbReference>
<evidence type="ECO:0000256" key="1">
    <source>
        <dbReference type="ARBA" id="ARBA00008911"/>
    </source>
</evidence>
<reference evidence="6" key="1">
    <citation type="journal article" date="2022" name="Microorganisms">
        <title>Discovery, Biosynthesis and Biological Activity of a Succinylated Myxochelin from the Myxobacterial Strain MSr12020.</title>
        <authorList>
            <person name="Okoth D.A."/>
            <person name="Hug J.J."/>
            <person name="Garcia R."/>
            <person name="Muller R."/>
        </authorList>
    </citation>
    <scope>NUCLEOTIDE SEQUENCE</scope>
    <source>
        <strain evidence="6">MSr12020</strain>
    </source>
</reference>
<evidence type="ECO:0000256" key="3">
    <source>
        <dbReference type="PIRSR" id="PIRSR602480-1"/>
    </source>
</evidence>
<dbReference type="InterPro" id="IPR013785">
    <property type="entry name" value="Aldolase_TIM"/>
</dbReference>
<feature type="binding site" evidence="3">
    <location>
        <position position="392"/>
    </location>
    <ligand>
        <name>Mn(2+)</name>
        <dbReference type="ChEBI" id="CHEBI:29035"/>
    </ligand>
</feature>
<comment type="cofactor">
    <cofactor evidence="3">
        <name>Mn(2+)</name>
        <dbReference type="ChEBI" id="CHEBI:29035"/>
    </cofactor>
    <cofactor evidence="3">
        <name>Co(2+)</name>
        <dbReference type="ChEBI" id="CHEBI:48828"/>
    </cofactor>
    <cofactor evidence="3">
        <name>Cd(2+)</name>
        <dbReference type="ChEBI" id="CHEBI:48775"/>
    </cofactor>
    <text evidence="3">Binds 1 divalent cation per subunit. The enzyme is active with manganese, cobalt or cadmium ions.</text>
</comment>
<feature type="binding site" evidence="3">
    <location>
        <position position="462"/>
    </location>
    <ligand>
        <name>Mn(2+)</name>
        <dbReference type="ChEBI" id="CHEBI:29035"/>
    </ligand>
</feature>
<proteinExistence type="inferred from homology"/>
<evidence type="ECO:0000256" key="2">
    <source>
        <dbReference type="ARBA" id="ARBA00022679"/>
    </source>
</evidence>
<keyword evidence="4" id="KW-0028">Amino-acid biosynthesis</keyword>
<protein>
    <recommendedName>
        <fullName evidence="4">Phospho-2-dehydro-3-deoxyheptonate aldolase</fullName>
        <ecNumber evidence="4">2.5.1.54</ecNumber>
    </recommendedName>
</protein>
<dbReference type="GO" id="GO:0003849">
    <property type="term" value="F:3-deoxy-7-phosphoheptulonate synthase activity"/>
    <property type="evidence" value="ECO:0007669"/>
    <property type="project" value="UniProtKB-EC"/>
</dbReference>
<keyword evidence="3" id="KW-0170">Cobalt</keyword>
<keyword evidence="3" id="KW-0464">Manganese</keyword>
<dbReference type="PANTHER" id="PTHR21337:SF0">
    <property type="entry name" value="PHOSPHO-2-DEHYDRO-3-DEOXYHEPTONATE ALDOLASE"/>
    <property type="match status" value="1"/>
</dbReference>
<sequence>MMHQITTSTPARKSSDSEAAVEQLPSKSSRPRPRAPARACGWSPTSWKSKPDPQAIRYDDPAAVERVVARIEELPPLVSPWEVERLRSLIAEAQLGQRFLLQGGDCAETMRDCRADTIGNKLEILLKMSLVLIVGGRKPVVRVGRFAGQYAKPRSRPTEIRGGLELPSYFGDLVNGPAFTPEARRPDPERMLACYQHAAMTLNFVRSFCASGLADITRPECWNLSFSEREELPSAVRESFGATTRQLGDALRCMDALGGAGSELSRVEFFTSHEGLNLHYESAQTRAAPDRDEYYDLTTHMPWLGERTRAVGGAHVEYLRGICNPIGIKLGPTVTPVEVLRLLDALNPGEVPGRIVLITRMGAERVDEALPPLLEVVKRAGRRVLWICDPMHGNTITTRSGVKTREFSSILREIERTYEAHAACGTYLGGVHFELTGDDVTECIGGGVREEDLSRAYETLCDPRLNQAQALELAYGIARRMRATSS</sequence>
<dbReference type="EC" id="2.5.1.54" evidence="4"/>
<dbReference type="AlphaFoldDB" id="A0A9E8IIJ9"/>
<feature type="binding site" evidence="3">
    <location>
        <begin position="306"/>
        <end position="307"/>
    </location>
    <ligand>
        <name>phosphoenolpyruvate</name>
        <dbReference type="ChEBI" id="CHEBI:58702"/>
    </ligand>
</feature>
<accession>A0A9E8IIJ9</accession>
<keyword evidence="3" id="KW-0104">Cadmium</keyword>
<organism evidence="6">
    <name type="scientific">myxobacterium MSr12020</name>
    <dbReference type="NCBI Taxonomy" id="2993535"/>
    <lineage>
        <taxon>Bacteria</taxon>
        <taxon>Pseudomonadati</taxon>
        <taxon>Myxococcota</taxon>
        <taxon>Myxococcia</taxon>
        <taxon>Myxococcales</taxon>
    </lineage>
</organism>
<evidence type="ECO:0000256" key="5">
    <source>
        <dbReference type="SAM" id="MobiDB-lite"/>
    </source>
</evidence>